<evidence type="ECO:0000313" key="3">
    <source>
        <dbReference type="Proteomes" id="UP000219788"/>
    </source>
</evidence>
<dbReference type="InterPro" id="IPR009883">
    <property type="entry name" value="YgfX"/>
</dbReference>
<dbReference type="PIRSF" id="PIRSF020653">
    <property type="entry name" value="UCP020653"/>
    <property type="match status" value="1"/>
</dbReference>
<dbReference type="OrthoDB" id="7060796at2"/>
<sequence length="140" mass="16264">MAPWCCNVHVSWRTQVIALLGYGALVLTILLAPWPESYGVSAFWLLLLVVVIFECIRSQRRIARNRGELQYSATGEWRWQQREWRLARRPWISDMGVLLLLQSSAGPARRRRLWLAADSMSQEEWSELRALLLNAPETND</sequence>
<proteinExistence type="predicted"/>
<reference evidence="3" key="1">
    <citation type="submission" date="2017-09" db="EMBL/GenBank/DDBJ databases">
        <title>FDA dAtabase for Regulatory Grade micrObial Sequences (FDA-ARGOS): Supporting development and validation of Infectious Disease Dx tests.</title>
        <authorList>
            <person name="Goldberg B."/>
            <person name="Campos J."/>
            <person name="Tallon L."/>
            <person name="Sadzewicz L."/>
            <person name="Ott S."/>
            <person name="Zhao X."/>
            <person name="Nagaraj S."/>
            <person name="Vavikolanu K."/>
            <person name="Aluvathingal J."/>
            <person name="Nadendla S."/>
            <person name="Geyer C."/>
            <person name="Sichtig H."/>
        </authorList>
    </citation>
    <scope>NUCLEOTIDE SEQUENCE [LARGE SCALE GENOMIC DNA]</scope>
    <source>
        <strain evidence="3">FDAARGOS_370</strain>
    </source>
</reference>
<dbReference type="GeneID" id="93125229"/>
<accession>A0A2A7U6Y8</accession>
<dbReference type="AlphaFoldDB" id="A0A2A7U6Y8"/>
<name>A0A2A7U6Y8_EDWTA</name>
<organism evidence="2 3">
    <name type="scientific">Edwardsiella tarda</name>
    <dbReference type="NCBI Taxonomy" id="636"/>
    <lineage>
        <taxon>Bacteria</taxon>
        <taxon>Pseudomonadati</taxon>
        <taxon>Pseudomonadota</taxon>
        <taxon>Gammaproteobacteria</taxon>
        <taxon>Enterobacterales</taxon>
        <taxon>Hafniaceae</taxon>
        <taxon>Edwardsiella</taxon>
    </lineage>
</organism>
<keyword evidence="1" id="KW-0472">Membrane</keyword>
<comment type="caution">
    <text evidence="2">The sequence shown here is derived from an EMBL/GenBank/DDBJ whole genome shotgun (WGS) entry which is preliminary data.</text>
</comment>
<gene>
    <name evidence="2" type="ORF">CRM76_02185</name>
</gene>
<feature type="transmembrane region" description="Helical" evidence="1">
    <location>
        <begin position="38"/>
        <end position="56"/>
    </location>
</feature>
<dbReference type="Proteomes" id="UP000219788">
    <property type="component" value="Unassembled WGS sequence"/>
</dbReference>
<dbReference type="RefSeq" id="WP_005296363.1">
    <property type="nucleotide sequence ID" value="NZ_AP028090.1"/>
</dbReference>
<protein>
    <recommendedName>
        <fullName evidence="4">Inner membrane protein</fullName>
    </recommendedName>
</protein>
<evidence type="ECO:0000313" key="2">
    <source>
        <dbReference type="EMBL" id="PEH74100.1"/>
    </source>
</evidence>
<evidence type="ECO:0000256" key="1">
    <source>
        <dbReference type="SAM" id="Phobius"/>
    </source>
</evidence>
<keyword evidence="1" id="KW-0812">Transmembrane</keyword>
<dbReference type="Pfam" id="PF07254">
    <property type="entry name" value="Cpta_toxin"/>
    <property type="match status" value="1"/>
</dbReference>
<evidence type="ECO:0008006" key="4">
    <source>
        <dbReference type="Google" id="ProtNLM"/>
    </source>
</evidence>
<dbReference type="EMBL" id="PDDV01000011">
    <property type="protein sequence ID" value="PEH74100.1"/>
    <property type="molecule type" value="Genomic_DNA"/>
</dbReference>
<keyword evidence="1" id="KW-1133">Transmembrane helix</keyword>
<feature type="transmembrane region" description="Helical" evidence="1">
    <location>
        <begin position="12"/>
        <end position="32"/>
    </location>
</feature>